<sequence length="1195" mass="132901">MISGRSLPQAIMMMIPEAWSGDKNMSEEKKAFYKYHSCLMEPWDGPASISFTDGRYIGSILDRNGLRPARYWVTKDNKVIMASEAGTLPVENNNIKSKGRLKPGRMFLIDTKKGKIIEDDELKKKYAGRKPYDKWLEENLLELNSLPDIESTNKFDVSEIIEYQKIFDYSLEDLKEILIPMAVNGVEATGSMGADTPLAVLSQKPQPLFNYFQQLFAQVTNPPIDPIREELIMAEDVFLGPEGNLLEETAEQAHRLRVERPVITNDELEKIKSIDDKKLKPITLSILFKKKDGAKGLKKALKNLFRDAQKAIKDGYSIIILSDRGVDEEHAPIPSLLASSGLHHHLIRKGTRTKASIIVETGEAREIHHFAVLIGYGANLVNPYLAFDTFRLEFERGNLESVESYEEAQINFLKAVRKGLFKIISKMGISTIQSYCGAQIFEAIGLSENLINKYFTATPSRIGGIGIKIVAKEVLRRHDEAFGNGIDNDELSIAGNYRWRVQGEHHQWNPDTVALLQQAVRTNNYKLFKKYSSLINQRETNLSNIRSLLQFRTRKPIPLWEVEPVSKIVKRFATGAMSYGSISKEAHETLAVAMNRIGGFSNTGEGGEDSQRFTAQENGDWKRSRIKQVAQGRFGVTIEYLVNADQIQIKMAQGAKPGEGGQLPAHKVSVEIANTRHTTPGVGLISPPPHHDIYSIEDLKQLIHDLKNANPDADISVKLVSEVGVGTIAAGVAKGKADHILISGFEGGTGASPLTSIKHAGLPLELGLAEVQQVLIMNDLRERVRIQADGQLKTGRDVAIAALLGADEFGFATSALISMGCVLQRNCHLNSCSVGIATQDEELRKMFKGEPEHVINFFSFIGEEVREIMAELGFRSFEEIIGRVDLLETDELTDHWKAKGLNLTSVLHRPDVPYSKPVRHAARQDHELRKALDNRLISACRKSLERKESVRFSVDINNTNRTVGTMLSSNIAKKYGLNGLKEDTIQIDFIGTAGQSFGAFLAKGITFYLEGDANDYVGKGLSGGKIIIIPQENSGYKAEENIIVGNVVLYGAVLGEMYINGQAGERFAVRNSGASAVVEGVGDHGCEYMTGGRVVVLGDVGKNFAAGMSGGIAYIWDKSKSFRSFYNSEMVELFDLDNKNDQKELKLLIEKHYHYTNSEVAKDILTNWEENLKSFIKVYPNDYRRVVESKLKTVN</sequence>
<dbReference type="AlphaFoldDB" id="A0A3B1BU81"/>
<reference evidence="21" key="1">
    <citation type="submission" date="2018-06" db="EMBL/GenBank/DDBJ databases">
        <authorList>
            <person name="Zhirakovskaya E."/>
        </authorList>
    </citation>
    <scope>NUCLEOTIDE SEQUENCE</scope>
</reference>
<dbReference type="PANTHER" id="PTHR43100">
    <property type="entry name" value="GLUTAMATE SYNTHASE [NADPH] SMALL CHAIN"/>
    <property type="match status" value="1"/>
</dbReference>
<feature type="domain" description="Glutamine amidotransferase type-2" evidence="17">
    <location>
        <begin position="2"/>
        <end position="135"/>
    </location>
</feature>
<evidence type="ECO:0000256" key="12">
    <source>
        <dbReference type="ARBA" id="ARBA00023004"/>
    </source>
</evidence>
<evidence type="ECO:0000256" key="6">
    <source>
        <dbReference type="ARBA" id="ARBA00022630"/>
    </source>
</evidence>
<evidence type="ECO:0000256" key="15">
    <source>
        <dbReference type="ARBA" id="ARBA00023291"/>
    </source>
</evidence>
<evidence type="ECO:0000313" key="21">
    <source>
        <dbReference type="EMBL" id="VAX19392.1"/>
    </source>
</evidence>
<feature type="domain" description="Glutamate synthase" evidence="19">
    <location>
        <begin position="507"/>
        <end position="874"/>
    </location>
</feature>
<keyword evidence="7" id="KW-0288">FMN</keyword>
<dbReference type="InterPro" id="IPR036485">
    <property type="entry name" value="Glu_synth_asu_C_sf"/>
</dbReference>
<comment type="cofactor">
    <cofactor evidence="3">
        <name>FAD</name>
        <dbReference type="ChEBI" id="CHEBI:57692"/>
    </cofactor>
</comment>
<evidence type="ECO:0000256" key="11">
    <source>
        <dbReference type="ARBA" id="ARBA00023002"/>
    </source>
</evidence>
<dbReference type="CDD" id="cd00982">
    <property type="entry name" value="gltB_C"/>
    <property type="match status" value="1"/>
</dbReference>
<comment type="cofactor">
    <cofactor evidence="2">
        <name>[3Fe-4S] cluster</name>
        <dbReference type="ChEBI" id="CHEBI:21137"/>
    </cofactor>
</comment>
<protein>
    <submittedName>
        <fullName evidence="21">Glutamate synthase [NADPH] large chain</fullName>
        <ecNumber evidence="21">1.4.1.13</ecNumber>
    </submittedName>
</protein>
<feature type="domain" description="Glutamate synthase alpha subunit C-terminal" evidence="18">
    <location>
        <begin position="955"/>
        <end position="1142"/>
    </location>
</feature>
<organism evidence="21">
    <name type="scientific">hydrothermal vent metagenome</name>
    <dbReference type="NCBI Taxonomy" id="652676"/>
    <lineage>
        <taxon>unclassified sequences</taxon>
        <taxon>metagenomes</taxon>
        <taxon>ecological metagenomes</taxon>
    </lineage>
</organism>
<dbReference type="NCBIfam" id="NF008730">
    <property type="entry name" value="PRK11750.1"/>
    <property type="match status" value="1"/>
</dbReference>
<dbReference type="InterPro" id="IPR051394">
    <property type="entry name" value="Glutamate_Synthase"/>
</dbReference>
<proteinExistence type="inferred from homology"/>
<evidence type="ECO:0000259" key="18">
    <source>
        <dbReference type="Pfam" id="PF01493"/>
    </source>
</evidence>
<keyword evidence="10" id="KW-0315">Glutamine amidotransferase</keyword>
<keyword evidence="9" id="KW-0274">FAD</keyword>
<evidence type="ECO:0000259" key="20">
    <source>
        <dbReference type="Pfam" id="PF04898"/>
    </source>
</evidence>
<dbReference type="Gene3D" id="2.160.20.60">
    <property type="entry name" value="Glutamate synthase, alpha subunit, C-terminal domain"/>
    <property type="match status" value="1"/>
</dbReference>
<evidence type="ECO:0000256" key="1">
    <source>
        <dbReference type="ARBA" id="ARBA00001917"/>
    </source>
</evidence>
<dbReference type="Gene3D" id="3.20.20.70">
    <property type="entry name" value="Aldolase class I"/>
    <property type="match status" value="2"/>
</dbReference>
<evidence type="ECO:0000256" key="8">
    <source>
        <dbReference type="ARBA" id="ARBA00022723"/>
    </source>
</evidence>
<dbReference type="InterPro" id="IPR006982">
    <property type="entry name" value="Glu_synth_centr_N"/>
</dbReference>
<evidence type="ECO:0000256" key="13">
    <source>
        <dbReference type="ARBA" id="ARBA00023014"/>
    </source>
</evidence>
<evidence type="ECO:0000256" key="16">
    <source>
        <dbReference type="ARBA" id="ARBA00029440"/>
    </source>
</evidence>
<feature type="domain" description="Glutamate synthase central-N" evidence="20">
    <location>
        <begin position="163"/>
        <end position="447"/>
    </location>
</feature>
<evidence type="ECO:0000256" key="10">
    <source>
        <dbReference type="ARBA" id="ARBA00022962"/>
    </source>
</evidence>
<dbReference type="FunFam" id="3.20.20.70:FF:000031">
    <property type="entry name" value="Glutamate synthase 1 [NADH]"/>
    <property type="match status" value="1"/>
</dbReference>
<evidence type="ECO:0000259" key="19">
    <source>
        <dbReference type="Pfam" id="PF01645"/>
    </source>
</evidence>
<evidence type="ECO:0000256" key="9">
    <source>
        <dbReference type="ARBA" id="ARBA00022827"/>
    </source>
</evidence>
<dbReference type="Pfam" id="PF04898">
    <property type="entry name" value="Glu_syn_central"/>
    <property type="match status" value="1"/>
</dbReference>
<comment type="pathway">
    <text evidence="16">Amino-acid biosynthesis.</text>
</comment>
<evidence type="ECO:0000256" key="5">
    <source>
        <dbReference type="ARBA" id="ARBA00022605"/>
    </source>
</evidence>
<evidence type="ECO:0000256" key="4">
    <source>
        <dbReference type="ARBA" id="ARBA00009716"/>
    </source>
</evidence>
<dbReference type="EMBL" id="UOGD01000137">
    <property type="protein sequence ID" value="VAX19392.1"/>
    <property type="molecule type" value="Genomic_DNA"/>
</dbReference>
<dbReference type="InterPro" id="IPR002489">
    <property type="entry name" value="Glu_synth_asu_C"/>
</dbReference>
<accession>A0A3B1BU81</accession>
<dbReference type="PANTHER" id="PTHR43100:SF1">
    <property type="entry name" value="GLUTAMATE SYNTHASE [NADPH] SMALL CHAIN"/>
    <property type="match status" value="1"/>
</dbReference>
<dbReference type="GO" id="GO:0046872">
    <property type="term" value="F:metal ion binding"/>
    <property type="evidence" value="ECO:0007669"/>
    <property type="project" value="UniProtKB-KW"/>
</dbReference>
<dbReference type="EC" id="1.4.1.13" evidence="21"/>
<dbReference type="GO" id="GO:0006537">
    <property type="term" value="P:glutamate biosynthetic process"/>
    <property type="evidence" value="ECO:0007669"/>
    <property type="project" value="UniProtKB-KW"/>
</dbReference>
<name>A0A3B1BU81_9ZZZZ</name>
<evidence type="ECO:0000259" key="17">
    <source>
        <dbReference type="Pfam" id="PF00310"/>
    </source>
</evidence>
<dbReference type="GO" id="GO:0004355">
    <property type="term" value="F:glutamate synthase (NADPH) activity"/>
    <property type="evidence" value="ECO:0007669"/>
    <property type="project" value="UniProtKB-EC"/>
</dbReference>
<evidence type="ECO:0000256" key="3">
    <source>
        <dbReference type="ARBA" id="ARBA00001974"/>
    </source>
</evidence>
<keyword evidence="15" id="KW-0003">3Fe-4S</keyword>
<keyword evidence="5" id="KW-0028">Amino-acid biosynthesis</keyword>
<dbReference type="SUPFAM" id="SSF56235">
    <property type="entry name" value="N-terminal nucleophile aminohydrolases (Ntn hydrolases)"/>
    <property type="match status" value="1"/>
</dbReference>
<dbReference type="SUPFAM" id="SSF69336">
    <property type="entry name" value="Alpha subunit of glutamate synthase, C-terminal domain"/>
    <property type="match status" value="1"/>
</dbReference>
<dbReference type="InterPro" id="IPR013785">
    <property type="entry name" value="Aldolase_TIM"/>
</dbReference>
<dbReference type="GO" id="GO:0051538">
    <property type="term" value="F:3 iron, 4 sulfur cluster binding"/>
    <property type="evidence" value="ECO:0007669"/>
    <property type="project" value="UniProtKB-KW"/>
</dbReference>
<dbReference type="SUPFAM" id="SSF51395">
    <property type="entry name" value="FMN-linked oxidoreductases"/>
    <property type="match status" value="1"/>
</dbReference>
<dbReference type="InterPro" id="IPR029055">
    <property type="entry name" value="Ntn_hydrolases_N"/>
</dbReference>
<keyword evidence="6" id="KW-0285">Flavoprotein</keyword>
<dbReference type="InterPro" id="IPR017932">
    <property type="entry name" value="GATase_2_dom"/>
</dbReference>
<comment type="similarity">
    <text evidence="4">Belongs to the glutamate synthase family.</text>
</comment>
<evidence type="ECO:0000256" key="7">
    <source>
        <dbReference type="ARBA" id="ARBA00022643"/>
    </source>
</evidence>
<dbReference type="CDD" id="cd02808">
    <property type="entry name" value="GltS_FMN"/>
    <property type="match status" value="1"/>
</dbReference>
<dbReference type="Pfam" id="PF01493">
    <property type="entry name" value="GXGXG"/>
    <property type="match status" value="1"/>
</dbReference>
<comment type="cofactor">
    <cofactor evidence="1">
        <name>FMN</name>
        <dbReference type="ChEBI" id="CHEBI:58210"/>
    </cofactor>
</comment>
<evidence type="ECO:0000256" key="14">
    <source>
        <dbReference type="ARBA" id="ARBA00023164"/>
    </source>
</evidence>
<gene>
    <name evidence="21" type="ORF">MNBD_IGNAVI01-1427</name>
</gene>
<dbReference type="FunFam" id="2.160.20.60:FF:000001">
    <property type="entry name" value="Glutamate synthase, large subunit"/>
    <property type="match status" value="1"/>
</dbReference>
<dbReference type="Gene3D" id="3.60.20.10">
    <property type="entry name" value="Glutamine Phosphoribosylpyrophosphate, subunit 1, domain 1"/>
    <property type="match status" value="1"/>
</dbReference>
<keyword evidence="11 21" id="KW-0560">Oxidoreductase</keyword>
<dbReference type="Pfam" id="PF01645">
    <property type="entry name" value="Glu_synthase"/>
    <property type="match status" value="1"/>
</dbReference>
<keyword evidence="14" id="KW-0314">Glutamate biosynthesis</keyword>
<dbReference type="InterPro" id="IPR002932">
    <property type="entry name" value="Glu_synthdom"/>
</dbReference>
<keyword evidence="13" id="KW-0411">Iron-sulfur</keyword>
<keyword evidence="8" id="KW-0479">Metal-binding</keyword>
<dbReference type="Pfam" id="PF00310">
    <property type="entry name" value="GATase_2"/>
    <property type="match status" value="1"/>
</dbReference>
<evidence type="ECO:0000256" key="2">
    <source>
        <dbReference type="ARBA" id="ARBA00001927"/>
    </source>
</evidence>
<keyword evidence="12" id="KW-0408">Iron</keyword>